<dbReference type="Pfam" id="PF08584">
    <property type="entry name" value="Ribonuc_P_40"/>
    <property type="match status" value="1"/>
</dbReference>
<evidence type="ECO:0000313" key="1">
    <source>
        <dbReference type="EMBL" id="KAH9000374.1"/>
    </source>
</evidence>
<dbReference type="GO" id="GO:0000447">
    <property type="term" value="P:endonucleolytic cleavage in ITS1 to separate SSU-rRNA from 5.8S rRNA and LSU-rRNA from tricistronic rRNA transcript (SSU-rRNA, 5.8S rRNA, LSU-rRNA)"/>
    <property type="evidence" value="ECO:0007669"/>
    <property type="project" value="TreeGrafter"/>
</dbReference>
<name>A0AAD4LQR1_9AGAM</name>
<dbReference type="GO" id="GO:0030681">
    <property type="term" value="C:multimeric ribonuclease P complex"/>
    <property type="evidence" value="ECO:0007669"/>
    <property type="project" value="TreeGrafter"/>
</dbReference>
<dbReference type="PANTHER" id="PTHR15396:SF1">
    <property type="entry name" value="RIBONUCLEASE P PROTEIN SUBUNIT P40"/>
    <property type="match status" value="1"/>
</dbReference>
<comment type="caution">
    <text evidence="1">The sequence shown here is derived from an EMBL/GenBank/DDBJ whole genome shotgun (WGS) entry which is preliminary data.</text>
</comment>
<sequence>MPAAPEQYLINVSMSAPNTNVRGHDFILGSFAQWDQSREESGEGQWDFAFHVSSPDNGTGPLSTSRARLHEVKPTVQHLQNICVPTSALPPRPHVRPTLASPIGRHNLSQGEDVTSEVDVYDDALQDWNEKASVYFEWVGMVNIGAQRLRANDRVDPYVAVYSTPTPFTVGDVTHMKWYGFLTPQFVQKIVDTAINGAASSSVPLIGLTIHGSTEAPVLTPSRVPRSEGEDTVSVILFPGDIDEAMTNNEGSWAMVEASGKMGYKVWVKRRCGKRRH</sequence>
<dbReference type="PANTHER" id="PTHR15396">
    <property type="entry name" value="RIBONUCLEASE P PROTEIN SUBUNIT P40"/>
    <property type="match status" value="1"/>
</dbReference>
<organism evidence="1 2">
    <name type="scientific">Lactarius akahatsu</name>
    <dbReference type="NCBI Taxonomy" id="416441"/>
    <lineage>
        <taxon>Eukaryota</taxon>
        <taxon>Fungi</taxon>
        <taxon>Dikarya</taxon>
        <taxon>Basidiomycota</taxon>
        <taxon>Agaricomycotina</taxon>
        <taxon>Agaricomycetes</taxon>
        <taxon>Russulales</taxon>
        <taxon>Russulaceae</taxon>
        <taxon>Lactarius</taxon>
    </lineage>
</organism>
<evidence type="ECO:0000313" key="2">
    <source>
        <dbReference type="Proteomes" id="UP001201163"/>
    </source>
</evidence>
<dbReference type="Proteomes" id="UP001201163">
    <property type="component" value="Unassembled WGS sequence"/>
</dbReference>
<proteinExistence type="predicted"/>
<dbReference type="GO" id="GO:0000172">
    <property type="term" value="C:ribonuclease MRP complex"/>
    <property type="evidence" value="ECO:0007669"/>
    <property type="project" value="TreeGrafter"/>
</dbReference>
<dbReference type="EMBL" id="JAKELL010000002">
    <property type="protein sequence ID" value="KAH9000374.1"/>
    <property type="molecule type" value="Genomic_DNA"/>
</dbReference>
<dbReference type="GO" id="GO:0000171">
    <property type="term" value="F:ribonuclease MRP activity"/>
    <property type="evidence" value="ECO:0007669"/>
    <property type="project" value="TreeGrafter"/>
</dbReference>
<dbReference type="InterPro" id="IPR013893">
    <property type="entry name" value="RNase_P_Rpp40"/>
</dbReference>
<reference evidence="1" key="1">
    <citation type="submission" date="2022-01" db="EMBL/GenBank/DDBJ databases">
        <title>Comparative genomics reveals a dynamic genome evolution in the ectomycorrhizal milk-cap (Lactarius) mushrooms.</title>
        <authorList>
            <consortium name="DOE Joint Genome Institute"/>
            <person name="Lebreton A."/>
            <person name="Tang N."/>
            <person name="Kuo A."/>
            <person name="LaButti K."/>
            <person name="Drula E."/>
            <person name="Barry K."/>
            <person name="Clum A."/>
            <person name="Lipzen A."/>
            <person name="Mousain D."/>
            <person name="Ng V."/>
            <person name="Wang R."/>
            <person name="Wang X."/>
            <person name="Dai Y."/>
            <person name="Henrissat B."/>
            <person name="Grigoriev I.V."/>
            <person name="Guerin-Laguette A."/>
            <person name="Yu F."/>
            <person name="Martin F.M."/>
        </authorList>
    </citation>
    <scope>NUCLEOTIDE SEQUENCE</scope>
    <source>
        <strain evidence="1">QP</strain>
    </source>
</reference>
<dbReference type="AlphaFoldDB" id="A0AAD4LQR1"/>
<dbReference type="GO" id="GO:0004526">
    <property type="term" value="F:ribonuclease P activity"/>
    <property type="evidence" value="ECO:0007669"/>
    <property type="project" value="TreeGrafter"/>
</dbReference>
<protein>
    <submittedName>
        <fullName evidence="1">Ribonuclease P 40kDa subunit-domain-containing protein</fullName>
    </submittedName>
</protein>
<dbReference type="GO" id="GO:0001682">
    <property type="term" value="P:tRNA 5'-leader removal"/>
    <property type="evidence" value="ECO:0007669"/>
    <property type="project" value="InterPro"/>
</dbReference>
<keyword evidence="2" id="KW-1185">Reference proteome</keyword>
<accession>A0AAD4LQR1</accession>
<gene>
    <name evidence="1" type="ORF">EDB92DRAFT_495658</name>
</gene>